<dbReference type="PROSITE" id="PS00108">
    <property type="entry name" value="PROTEIN_KINASE_ST"/>
    <property type="match status" value="1"/>
</dbReference>
<feature type="domain" description="Protein kinase" evidence="5">
    <location>
        <begin position="1"/>
        <end position="212"/>
    </location>
</feature>
<dbReference type="InterPro" id="IPR011009">
    <property type="entry name" value="Kinase-like_dom_sf"/>
</dbReference>
<dbReference type="OrthoDB" id="122279at2759"/>
<organism evidence="6 7">
    <name type="scientific">Hydnum rufescens UP504</name>
    <dbReference type="NCBI Taxonomy" id="1448309"/>
    <lineage>
        <taxon>Eukaryota</taxon>
        <taxon>Fungi</taxon>
        <taxon>Dikarya</taxon>
        <taxon>Basidiomycota</taxon>
        <taxon>Agaricomycotina</taxon>
        <taxon>Agaricomycetes</taxon>
        <taxon>Cantharellales</taxon>
        <taxon>Hydnaceae</taxon>
        <taxon>Hydnum</taxon>
    </lineage>
</organism>
<protein>
    <recommendedName>
        <fullName evidence="5">Protein kinase domain-containing protein</fullName>
    </recommendedName>
</protein>
<evidence type="ECO:0000256" key="4">
    <source>
        <dbReference type="ARBA" id="ARBA00022840"/>
    </source>
</evidence>
<dbReference type="InterPro" id="IPR000719">
    <property type="entry name" value="Prot_kinase_dom"/>
</dbReference>
<keyword evidence="1" id="KW-0808">Transferase</keyword>
<dbReference type="AlphaFoldDB" id="A0A9P6DN16"/>
<keyword evidence="7" id="KW-1185">Reference proteome</keyword>
<dbReference type="InterPro" id="IPR008271">
    <property type="entry name" value="Ser/Thr_kinase_AS"/>
</dbReference>
<dbReference type="InterPro" id="IPR001245">
    <property type="entry name" value="Ser-Thr/Tyr_kinase_cat_dom"/>
</dbReference>
<dbReference type="PIRSF" id="PIRSF000654">
    <property type="entry name" value="Integrin-linked_kinase"/>
    <property type="match status" value="1"/>
</dbReference>
<keyword evidence="2" id="KW-0547">Nucleotide-binding</keyword>
<proteinExistence type="predicted"/>
<accession>A0A9P6DN16</accession>
<dbReference type="EMBL" id="MU129057">
    <property type="protein sequence ID" value="KAF9508521.1"/>
    <property type="molecule type" value="Genomic_DNA"/>
</dbReference>
<comment type="caution">
    <text evidence="6">The sequence shown here is derived from an EMBL/GenBank/DDBJ whole genome shotgun (WGS) entry which is preliminary data.</text>
</comment>
<dbReference type="Proteomes" id="UP000886523">
    <property type="component" value="Unassembled WGS sequence"/>
</dbReference>
<name>A0A9P6DN16_9AGAM</name>
<dbReference type="Pfam" id="PF07714">
    <property type="entry name" value="PK_Tyr_Ser-Thr"/>
    <property type="match status" value="1"/>
</dbReference>
<evidence type="ECO:0000313" key="7">
    <source>
        <dbReference type="Proteomes" id="UP000886523"/>
    </source>
</evidence>
<evidence type="ECO:0000256" key="2">
    <source>
        <dbReference type="ARBA" id="ARBA00022741"/>
    </source>
</evidence>
<dbReference type="SMART" id="SM00220">
    <property type="entry name" value="S_TKc"/>
    <property type="match status" value="1"/>
</dbReference>
<dbReference type="PANTHER" id="PTHR44329:SF288">
    <property type="entry name" value="MITOGEN-ACTIVATED PROTEIN KINASE KINASE KINASE 20"/>
    <property type="match status" value="1"/>
</dbReference>
<reference evidence="6" key="1">
    <citation type="journal article" date="2020" name="Nat. Commun.">
        <title>Large-scale genome sequencing of mycorrhizal fungi provides insights into the early evolution of symbiotic traits.</title>
        <authorList>
            <person name="Miyauchi S."/>
            <person name="Kiss E."/>
            <person name="Kuo A."/>
            <person name="Drula E."/>
            <person name="Kohler A."/>
            <person name="Sanchez-Garcia M."/>
            <person name="Morin E."/>
            <person name="Andreopoulos B."/>
            <person name="Barry K.W."/>
            <person name="Bonito G."/>
            <person name="Buee M."/>
            <person name="Carver A."/>
            <person name="Chen C."/>
            <person name="Cichocki N."/>
            <person name="Clum A."/>
            <person name="Culley D."/>
            <person name="Crous P.W."/>
            <person name="Fauchery L."/>
            <person name="Girlanda M."/>
            <person name="Hayes R.D."/>
            <person name="Keri Z."/>
            <person name="LaButti K."/>
            <person name="Lipzen A."/>
            <person name="Lombard V."/>
            <person name="Magnuson J."/>
            <person name="Maillard F."/>
            <person name="Murat C."/>
            <person name="Nolan M."/>
            <person name="Ohm R.A."/>
            <person name="Pangilinan J."/>
            <person name="Pereira M.F."/>
            <person name="Perotto S."/>
            <person name="Peter M."/>
            <person name="Pfister S."/>
            <person name="Riley R."/>
            <person name="Sitrit Y."/>
            <person name="Stielow J.B."/>
            <person name="Szollosi G."/>
            <person name="Zifcakova L."/>
            <person name="Stursova M."/>
            <person name="Spatafora J.W."/>
            <person name="Tedersoo L."/>
            <person name="Vaario L.M."/>
            <person name="Yamada A."/>
            <person name="Yan M."/>
            <person name="Wang P."/>
            <person name="Xu J."/>
            <person name="Bruns T."/>
            <person name="Baldrian P."/>
            <person name="Vilgalys R."/>
            <person name="Dunand C."/>
            <person name="Henrissat B."/>
            <person name="Grigoriev I.V."/>
            <person name="Hibbett D."/>
            <person name="Nagy L.G."/>
            <person name="Martin F.M."/>
        </authorList>
    </citation>
    <scope>NUCLEOTIDE SEQUENCE</scope>
    <source>
        <strain evidence="6">UP504</strain>
    </source>
</reference>
<evidence type="ECO:0000313" key="6">
    <source>
        <dbReference type="EMBL" id="KAF9508521.1"/>
    </source>
</evidence>
<gene>
    <name evidence="6" type="ORF">BS47DRAFT_1415974</name>
</gene>
<dbReference type="SUPFAM" id="SSF56112">
    <property type="entry name" value="Protein kinase-like (PK-like)"/>
    <property type="match status" value="1"/>
</dbReference>
<dbReference type="Gene3D" id="1.10.510.10">
    <property type="entry name" value="Transferase(Phosphotransferase) domain 1"/>
    <property type="match status" value="1"/>
</dbReference>
<dbReference type="PANTHER" id="PTHR44329">
    <property type="entry name" value="SERINE/THREONINE-PROTEIN KINASE TNNI3K-RELATED"/>
    <property type="match status" value="1"/>
</dbReference>
<evidence type="ECO:0000259" key="5">
    <source>
        <dbReference type="PROSITE" id="PS50011"/>
    </source>
</evidence>
<evidence type="ECO:0000256" key="3">
    <source>
        <dbReference type="ARBA" id="ARBA00022777"/>
    </source>
</evidence>
<keyword evidence="3" id="KW-0418">Kinase</keyword>
<dbReference type="GO" id="GO:0004674">
    <property type="term" value="F:protein serine/threonine kinase activity"/>
    <property type="evidence" value="ECO:0007669"/>
    <property type="project" value="TreeGrafter"/>
</dbReference>
<sequence>MRVWTHLDHENVVTLLGHTQELEGPGLVSIWHPHGSILNYLANNTAANREVLCADIALGLQYLHEHEPRIIHGDLKGANVLIDSKGKASITDFGLSIILDGAPTGHTSSNFGGSLRFLAPELLDESSRTIHTDIYAYACTCIEILFDQQPYHQISNQGHLLRAIIENVPPYKPPNEEVTFPLFLRLLQCCWQHDRSSRPALSLIIDIIQRCLYRTYWENLTVHQGIVCALSVQCAPSFVT</sequence>
<dbReference type="PROSITE" id="PS50011">
    <property type="entry name" value="PROTEIN_KINASE_DOM"/>
    <property type="match status" value="1"/>
</dbReference>
<dbReference type="InterPro" id="IPR051681">
    <property type="entry name" value="Ser/Thr_Kinases-Pseudokinases"/>
</dbReference>
<keyword evidence="4" id="KW-0067">ATP-binding</keyword>
<dbReference type="GO" id="GO:0005524">
    <property type="term" value="F:ATP binding"/>
    <property type="evidence" value="ECO:0007669"/>
    <property type="project" value="UniProtKB-KW"/>
</dbReference>
<evidence type="ECO:0000256" key="1">
    <source>
        <dbReference type="ARBA" id="ARBA00022679"/>
    </source>
</evidence>